<gene>
    <name evidence="1" type="ORF">MML48_5g00008797</name>
</gene>
<dbReference type="Proteomes" id="UP001056778">
    <property type="component" value="Chromosome 5"/>
</dbReference>
<accession>A0ACB9T3H2</accession>
<proteinExistence type="predicted"/>
<reference evidence="1" key="1">
    <citation type="submission" date="2022-04" db="EMBL/GenBank/DDBJ databases">
        <title>Chromosome-scale genome assembly of Holotrichia oblita Faldermann.</title>
        <authorList>
            <person name="Rongchong L."/>
        </authorList>
    </citation>
    <scope>NUCLEOTIDE SEQUENCE</scope>
    <source>
        <strain evidence="1">81SQS9</strain>
    </source>
</reference>
<organism evidence="1 2">
    <name type="scientific">Holotrichia oblita</name>
    <name type="common">Chafer beetle</name>
    <dbReference type="NCBI Taxonomy" id="644536"/>
    <lineage>
        <taxon>Eukaryota</taxon>
        <taxon>Metazoa</taxon>
        <taxon>Ecdysozoa</taxon>
        <taxon>Arthropoda</taxon>
        <taxon>Hexapoda</taxon>
        <taxon>Insecta</taxon>
        <taxon>Pterygota</taxon>
        <taxon>Neoptera</taxon>
        <taxon>Endopterygota</taxon>
        <taxon>Coleoptera</taxon>
        <taxon>Polyphaga</taxon>
        <taxon>Scarabaeiformia</taxon>
        <taxon>Scarabaeidae</taxon>
        <taxon>Melolonthinae</taxon>
        <taxon>Holotrichia</taxon>
    </lineage>
</organism>
<keyword evidence="2" id="KW-1185">Reference proteome</keyword>
<sequence>MTPSNIKSGFRATGVYPFNSEAIPEVAFAPSSVTNQDQVREPEDQQENNVEMPSTSQEEIPSSAGPSTSGLQKKRLSDTSDDSSRAEDSSFSLHDESSNNGHNSEEEAGQDVTTDPNMSFTDMLQTPDEAVTTAKKHRKPAINSRAQVITKDLFREHENKTNAPGKIRKRAGKSKATGKKIKLQKNSGFASCVGKISNLI</sequence>
<protein>
    <submittedName>
        <fullName evidence="1">Uncharacterized protein</fullName>
    </submittedName>
</protein>
<evidence type="ECO:0000313" key="1">
    <source>
        <dbReference type="EMBL" id="KAI4461312.1"/>
    </source>
</evidence>
<dbReference type="EMBL" id="CM043019">
    <property type="protein sequence ID" value="KAI4461312.1"/>
    <property type="molecule type" value="Genomic_DNA"/>
</dbReference>
<name>A0ACB9T3H2_HOLOL</name>
<evidence type="ECO:0000313" key="2">
    <source>
        <dbReference type="Proteomes" id="UP001056778"/>
    </source>
</evidence>
<comment type="caution">
    <text evidence="1">The sequence shown here is derived from an EMBL/GenBank/DDBJ whole genome shotgun (WGS) entry which is preliminary data.</text>
</comment>